<name>A0A2T1KB88_9GAMM</name>
<keyword evidence="5" id="KW-1185">Reference proteome</keyword>
<dbReference type="GO" id="GO:0052689">
    <property type="term" value="F:carboxylic ester hydrolase activity"/>
    <property type="evidence" value="ECO:0007669"/>
    <property type="project" value="UniProtKB-ARBA"/>
</dbReference>
<dbReference type="EMBL" id="PXNN01000016">
    <property type="protein sequence ID" value="PSF07385.1"/>
    <property type="molecule type" value="Genomic_DNA"/>
</dbReference>
<feature type="region of interest" description="Disordered" evidence="2">
    <location>
        <begin position="25"/>
        <end position="76"/>
    </location>
</feature>
<dbReference type="Pfam" id="PF02129">
    <property type="entry name" value="Peptidase_S15"/>
    <property type="match status" value="1"/>
</dbReference>
<feature type="compositionally biased region" description="Polar residues" evidence="2">
    <location>
        <begin position="28"/>
        <end position="73"/>
    </location>
</feature>
<reference evidence="4 5" key="1">
    <citation type="submission" date="2018-03" db="EMBL/GenBank/DDBJ databases">
        <title>Marinobacter brunus sp. nov., a marine bacterium of Gamma-proteobacteria isolated from the surface seawater of the South China Sea.</title>
        <authorList>
            <person name="Cheng H."/>
            <person name="Wu Y.-H."/>
            <person name="Xamxidin M."/>
            <person name="Xu X.-W."/>
        </authorList>
    </citation>
    <scope>NUCLEOTIDE SEQUENCE [LARGE SCALE GENOMIC DNA]</scope>
    <source>
        <strain evidence="4 5">JCM 30472</strain>
    </source>
</reference>
<comment type="caution">
    <text evidence="4">The sequence shown here is derived from an EMBL/GenBank/DDBJ whole genome shotgun (WGS) entry which is preliminary data.</text>
</comment>
<organism evidence="4 5">
    <name type="scientific">Marinobacter halophilus</name>
    <dbReference type="NCBI Taxonomy" id="1323740"/>
    <lineage>
        <taxon>Bacteria</taxon>
        <taxon>Pseudomonadati</taxon>
        <taxon>Pseudomonadota</taxon>
        <taxon>Gammaproteobacteria</taxon>
        <taxon>Pseudomonadales</taxon>
        <taxon>Marinobacteraceae</taxon>
        <taxon>Marinobacter</taxon>
    </lineage>
</organism>
<dbReference type="InterPro" id="IPR029058">
    <property type="entry name" value="AB_hydrolase_fold"/>
</dbReference>
<dbReference type="Proteomes" id="UP000238385">
    <property type="component" value="Unassembled WGS sequence"/>
</dbReference>
<accession>A0A2T1KB88</accession>
<evidence type="ECO:0000313" key="5">
    <source>
        <dbReference type="Proteomes" id="UP000238385"/>
    </source>
</evidence>
<protein>
    <submittedName>
        <fullName evidence="4">Peptidase S15</fullName>
    </submittedName>
</protein>
<keyword evidence="1" id="KW-0378">Hydrolase</keyword>
<dbReference type="SUPFAM" id="SSF53474">
    <property type="entry name" value="alpha/beta-Hydrolases"/>
    <property type="match status" value="1"/>
</dbReference>
<evidence type="ECO:0000313" key="4">
    <source>
        <dbReference type="EMBL" id="PSF07385.1"/>
    </source>
</evidence>
<dbReference type="AlphaFoldDB" id="A0A2T1KB88"/>
<dbReference type="PANTHER" id="PTHR22946">
    <property type="entry name" value="DIENELACTONE HYDROLASE DOMAIN-CONTAINING PROTEIN-RELATED"/>
    <property type="match status" value="1"/>
</dbReference>
<dbReference type="Gene3D" id="3.40.50.1820">
    <property type="entry name" value="alpha/beta hydrolase"/>
    <property type="match status" value="1"/>
</dbReference>
<dbReference type="PROSITE" id="PS51257">
    <property type="entry name" value="PROKAR_LIPOPROTEIN"/>
    <property type="match status" value="1"/>
</dbReference>
<dbReference type="InterPro" id="IPR050261">
    <property type="entry name" value="FrsA_esterase"/>
</dbReference>
<evidence type="ECO:0000259" key="3">
    <source>
        <dbReference type="Pfam" id="PF02129"/>
    </source>
</evidence>
<evidence type="ECO:0000256" key="2">
    <source>
        <dbReference type="SAM" id="MobiDB-lite"/>
    </source>
</evidence>
<dbReference type="OrthoDB" id="9804819at2"/>
<evidence type="ECO:0000256" key="1">
    <source>
        <dbReference type="ARBA" id="ARBA00022801"/>
    </source>
</evidence>
<feature type="domain" description="Xaa-Pro dipeptidyl-peptidase-like" evidence="3">
    <location>
        <begin position="90"/>
        <end position="242"/>
    </location>
</feature>
<sequence length="645" mass="68786">MNHLTKFVITGLSAALLTACGGGGNDTAPETNNPGVQASTPQTNQPQPTARSINRPMSASTSALEPASCNQGTDLAGGRSYRVEMPSRVDGAAIVFEVFEPSLFDCDTRHPLILQGHGFSGSRTTTAGNDPLSPIKPLIDAGYAVISIDQRGHGESGGTVRVMDPDFEGEDLVQIVDWAEIHLDYLKYRDNNLLLGGVGGSYGGGFQYLLYNVDPDQRMDAMVPQITWHDLTYSLNQGGVTKNYWAAFLSLVGDAGTGGSMDPLIRSSLIDGILQNRFPEAALDFLHYHSPSYFSDNEGGLELFDSGNSQEYLLDPITGRLPITSDGRYIIKTPQGTPYPVDVLMFQGMRDSLFPFNEAYENYLSMKKAGGDVRLLTYPFSHHYLAPNVGLIQETLASFDFYLDAVPELPAAGLNTLASCGDIEINRATVAWFNEKLLDKGNADNVITTGQQICYTLSPGDAVSTPEVTVGGDSFPIAYDVFGSSLPVQALIGAAGVAPTIVPLTTMPEAGVIAGIPTVNLNVSLGLPALDEACLESSDPILGLGTCDAILFVGVGVTKNGLSLPELIDEQVQPIRGLGNQQVQLTGVAERLSEGDRLVLMIYGQHPTFVGAFSRDLVVSTVQVSGEVALPILTSDGQERLASIR</sequence>
<gene>
    <name evidence="4" type="ORF">C7H08_13065</name>
</gene>
<dbReference type="RefSeq" id="WP_106672645.1">
    <property type="nucleotide sequence ID" value="NZ_BMFE01000004.1"/>
</dbReference>
<proteinExistence type="predicted"/>
<dbReference type="PANTHER" id="PTHR22946:SF9">
    <property type="entry name" value="POLYKETIDE TRANSFERASE AF380"/>
    <property type="match status" value="1"/>
</dbReference>
<dbReference type="InterPro" id="IPR000383">
    <property type="entry name" value="Xaa-Pro-like_dom"/>
</dbReference>